<protein>
    <submittedName>
        <fullName evidence="1">Uncharacterized protein</fullName>
    </submittedName>
</protein>
<proteinExistence type="predicted"/>
<dbReference type="Proteomes" id="UP000596437">
    <property type="component" value="Chromosome"/>
</dbReference>
<dbReference type="EMBL" id="LR881107">
    <property type="protein sequence ID" value="CAD5239477.1"/>
    <property type="molecule type" value="Genomic_DNA"/>
</dbReference>
<name>A0A7R8MLK9_9CAUD</name>
<keyword evidence="2" id="KW-1185">Reference proteome</keyword>
<organism evidence="1 2">
    <name type="scientific">Klebsiella phage vB_KppS-Samwise</name>
    <dbReference type="NCBI Taxonomy" id="2762815"/>
    <lineage>
        <taxon>Viruses</taxon>
        <taxon>Duplodnaviria</taxon>
        <taxon>Heunggongvirae</taxon>
        <taxon>Uroviricota</taxon>
        <taxon>Caudoviricetes</taxon>
        <taxon>Drexlerviridae</taxon>
        <taxon>Tempevirinae</taxon>
        <taxon>Henuseptimavirus</taxon>
        <taxon>Henuseptimavirus samwise</taxon>
    </lineage>
</organism>
<accession>A0A7R8MLK9</accession>
<gene>
    <name evidence="1" type="ORF">JLDGIFFK_00021</name>
</gene>
<evidence type="ECO:0000313" key="1">
    <source>
        <dbReference type="EMBL" id="CAD5239477.1"/>
    </source>
</evidence>
<sequence length="68" mass="7862">MAHMTKKADFLAMIAGIDNPNLKTFRGSVYLYNGETYLAEIYRASNIKEQGILSSKNQLAKYRKWMEK</sequence>
<evidence type="ECO:0000313" key="2">
    <source>
        <dbReference type="Proteomes" id="UP000596437"/>
    </source>
</evidence>
<reference evidence="1 2" key="1">
    <citation type="submission" date="2020-09" db="EMBL/GenBank/DDBJ databases">
        <authorList>
            <person name="Jameson E."/>
        </authorList>
    </citation>
    <scope>NUCLEOTIDE SEQUENCE [LARGE SCALE GENOMIC DNA]</scope>
</reference>